<dbReference type="PANTHER" id="PTHR47982">
    <property type="entry name" value="PROLINE-RICH RECEPTOR-LIKE PROTEIN KINASE PERK4"/>
    <property type="match status" value="1"/>
</dbReference>
<dbReference type="AlphaFoldDB" id="A0A388L212"/>
<dbReference type="STRING" id="69332.A0A388L212"/>
<evidence type="ECO:0000256" key="8">
    <source>
        <dbReference type="SAM" id="MobiDB-lite"/>
    </source>
</evidence>
<dbReference type="EMBL" id="BFEA01000243">
    <property type="protein sequence ID" value="GBG76350.1"/>
    <property type="molecule type" value="Genomic_DNA"/>
</dbReference>
<reference evidence="12 13" key="1">
    <citation type="journal article" date="2018" name="Cell">
        <title>The Chara Genome: Secondary Complexity and Implications for Plant Terrestrialization.</title>
        <authorList>
            <person name="Nishiyama T."/>
            <person name="Sakayama H."/>
            <person name="Vries J.D."/>
            <person name="Buschmann H."/>
            <person name="Saint-Marcoux D."/>
            <person name="Ullrich K.K."/>
            <person name="Haas F.B."/>
            <person name="Vanderstraeten L."/>
            <person name="Becker D."/>
            <person name="Lang D."/>
            <person name="Vosolsobe S."/>
            <person name="Rombauts S."/>
            <person name="Wilhelmsson P.K.I."/>
            <person name="Janitza P."/>
            <person name="Kern R."/>
            <person name="Heyl A."/>
            <person name="Rumpler F."/>
            <person name="Villalobos L.I.A.C."/>
            <person name="Clay J.M."/>
            <person name="Skokan R."/>
            <person name="Toyoda A."/>
            <person name="Suzuki Y."/>
            <person name="Kagoshima H."/>
            <person name="Schijlen E."/>
            <person name="Tajeshwar N."/>
            <person name="Catarino B."/>
            <person name="Hetherington A.J."/>
            <person name="Saltykova A."/>
            <person name="Bonnot C."/>
            <person name="Breuninger H."/>
            <person name="Symeonidi A."/>
            <person name="Radhakrishnan G.V."/>
            <person name="Van Nieuwerburgh F."/>
            <person name="Deforce D."/>
            <person name="Chang C."/>
            <person name="Karol K.G."/>
            <person name="Hedrich R."/>
            <person name="Ulvskov P."/>
            <person name="Glockner G."/>
            <person name="Delwiche C.F."/>
            <person name="Petrasek J."/>
            <person name="Van de Peer Y."/>
            <person name="Friml J."/>
            <person name="Beilby M."/>
            <person name="Dolan L."/>
            <person name="Kohara Y."/>
            <person name="Sugano S."/>
            <person name="Fujiyama A."/>
            <person name="Delaux P.-M."/>
            <person name="Quint M."/>
            <person name="TheiBen G."/>
            <person name="Hagemann M."/>
            <person name="Harholt J."/>
            <person name="Dunand C."/>
            <person name="Zachgo S."/>
            <person name="Langdale J."/>
            <person name="Maumus F."/>
            <person name="Straeten D.V.D."/>
            <person name="Gould S.B."/>
            <person name="Rensing S.A."/>
        </authorList>
    </citation>
    <scope>NUCLEOTIDE SEQUENCE [LARGE SCALE GENOMIC DNA]</scope>
    <source>
        <strain evidence="12 13">S276</strain>
    </source>
</reference>
<proteinExistence type="predicted"/>
<evidence type="ECO:0000256" key="5">
    <source>
        <dbReference type="ARBA" id="ARBA00022840"/>
    </source>
</evidence>
<dbReference type="InterPro" id="IPR001245">
    <property type="entry name" value="Ser-Thr/Tyr_kinase_cat_dom"/>
</dbReference>
<keyword evidence="2" id="KW-0808">Transferase</keyword>
<comment type="subcellular location">
    <subcellularLocation>
        <location evidence="1">Cell membrane</location>
        <topology evidence="1">Single-pass membrane protein</topology>
    </subcellularLocation>
</comment>
<keyword evidence="3 9" id="KW-0812">Transmembrane</keyword>
<dbReference type="Gene3D" id="1.10.510.10">
    <property type="entry name" value="Transferase(Phosphotransferase) domain 1"/>
    <property type="match status" value="1"/>
</dbReference>
<dbReference type="InterPro" id="IPR011009">
    <property type="entry name" value="Kinase-like_dom_sf"/>
</dbReference>
<dbReference type="PROSITE" id="PS00108">
    <property type="entry name" value="PROTEIN_KINASE_ST"/>
    <property type="match status" value="1"/>
</dbReference>
<name>A0A388L212_CHABU</name>
<dbReference type="Gene3D" id="3.30.200.20">
    <property type="entry name" value="Phosphorylase Kinase, domain 1"/>
    <property type="match status" value="1"/>
</dbReference>
<dbReference type="SMART" id="SM00220">
    <property type="entry name" value="S_TKc"/>
    <property type="match status" value="1"/>
</dbReference>
<evidence type="ECO:0000256" key="2">
    <source>
        <dbReference type="ARBA" id="ARBA00022679"/>
    </source>
</evidence>
<evidence type="ECO:0000256" key="3">
    <source>
        <dbReference type="ARBA" id="ARBA00022692"/>
    </source>
</evidence>
<comment type="caution">
    <text evidence="12">The sequence shown here is derived from an EMBL/GenBank/DDBJ whole genome shotgun (WGS) entry which is preliminary data.</text>
</comment>
<sequence>MGRASVLMTMALMVTICAIAIVLRSGVSAAYGGRAASNWHQQDKCQSAGNSSENSVRPSWHGSRVSHDTQIDSLSLDEQTTFNSRFLEVTDGILPTVLNADLIVKRTKVLTVTPSPVFPTTNTSSLLECFDSLENLVLALNGSVLYYVRDQRCFFNTSGIPSHWLVSDKEMEAMAYVNGMDLLDQGTTLVLGVQKQDASNATLADGRAMVTLLSAVNGSRRSLPLPGLVTAGMGLDPTKTNAYLVDLMDPPRVMSAEAASLLRNSVSTTDDDLLNPEATFPRVTGLNLSRLMVRPHRFTSDGSCLHIVDIREGNIWTGNLSARNITLAADPNLVGLEEGKSGYLREIAVTKDGCNAFVTDLDGQLRWMQLRAQCGEAQRVEIPARYREGGFWGSAIQEEDNQLRLYVGTTDGLIFELEMNRSALHTCQPRSRPPPPSTTGRVPLPTSSNPPPPPTISSSSHPPSADSPGSAQKAKRHRNLTLAVYLPVAIVAVSAILAVLMIAVFYYQRREGRKRQEGALERCGPSARDSSTSSLVGSGKGASTAHEGTMEDLLPFNVTAYPLETVALVTGDFSADYRIGDNGAFGDVYWGNIGGREVAIKVMRGEITAEKQKQFVAEVTTLSRLHHSNLIDLIGYCQEGNSCILVYPFFRGGSLCARLHNTDGTRGRASRAAPVGPPLTLVERMCIAFQIAKGLRYLHTEVEPPIIHRDIKSSNVLLEDGSGANLRAVVADFGLARICESLFHTQAEAIAWTSHAAGTQGYMAPEYLLRGKLTVKNDVYAFGVILLELLTGRKVLTPAPPPEIGWRTLVQWVTPSLGRHLYVDDIPIQILDTCLREQVRTDAAMKRLVAGALLLARDCVEEVDSSRPTISAAAERLGSLLSGANVRGRANR</sequence>
<dbReference type="Gramene" id="GBG76350">
    <property type="protein sequence ID" value="GBG76350"/>
    <property type="gene ID" value="CBR_g22097"/>
</dbReference>
<keyword evidence="10" id="KW-0732">Signal</keyword>
<feature type="region of interest" description="Disordered" evidence="8">
    <location>
        <begin position="42"/>
        <end position="65"/>
    </location>
</feature>
<feature type="transmembrane region" description="Helical" evidence="9">
    <location>
        <begin position="482"/>
        <end position="507"/>
    </location>
</feature>
<evidence type="ECO:0000256" key="1">
    <source>
        <dbReference type="ARBA" id="ARBA00004162"/>
    </source>
</evidence>
<keyword evidence="5" id="KW-0067">ATP-binding</keyword>
<feature type="compositionally biased region" description="Low complexity" evidence="8">
    <location>
        <begin position="456"/>
        <end position="470"/>
    </location>
</feature>
<feature type="region of interest" description="Disordered" evidence="8">
    <location>
        <begin position="515"/>
        <end position="546"/>
    </location>
</feature>
<evidence type="ECO:0000256" key="9">
    <source>
        <dbReference type="SAM" id="Phobius"/>
    </source>
</evidence>
<organism evidence="12 13">
    <name type="scientific">Chara braunii</name>
    <name type="common">Braun's stonewort</name>
    <dbReference type="NCBI Taxonomy" id="69332"/>
    <lineage>
        <taxon>Eukaryota</taxon>
        <taxon>Viridiplantae</taxon>
        <taxon>Streptophyta</taxon>
        <taxon>Charophyceae</taxon>
        <taxon>Charales</taxon>
        <taxon>Characeae</taxon>
        <taxon>Chara</taxon>
    </lineage>
</organism>
<keyword evidence="4" id="KW-0547">Nucleotide-binding</keyword>
<dbReference type="GO" id="GO:0005524">
    <property type="term" value="F:ATP binding"/>
    <property type="evidence" value="ECO:0007669"/>
    <property type="project" value="UniProtKB-KW"/>
</dbReference>
<gene>
    <name evidence="12" type="ORF">CBR_g22097</name>
</gene>
<evidence type="ECO:0000256" key="10">
    <source>
        <dbReference type="SAM" id="SignalP"/>
    </source>
</evidence>
<dbReference type="OrthoDB" id="3256376at2759"/>
<keyword evidence="6 9" id="KW-1133">Transmembrane helix</keyword>
<feature type="region of interest" description="Disordered" evidence="8">
    <location>
        <begin position="425"/>
        <end position="474"/>
    </location>
</feature>
<dbReference type="InterPro" id="IPR008271">
    <property type="entry name" value="Ser/Thr_kinase_AS"/>
</dbReference>
<evidence type="ECO:0000313" key="12">
    <source>
        <dbReference type="EMBL" id="GBG76350.1"/>
    </source>
</evidence>
<evidence type="ECO:0000256" key="4">
    <source>
        <dbReference type="ARBA" id="ARBA00022741"/>
    </source>
</evidence>
<keyword evidence="13" id="KW-1185">Reference proteome</keyword>
<evidence type="ECO:0000259" key="11">
    <source>
        <dbReference type="PROSITE" id="PS50011"/>
    </source>
</evidence>
<keyword evidence="7 9" id="KW-0472">Membrane</keyword>
<dbReference type="InterPro" id="IPR047117">
    <property type="entry name" value="PERK1-13-like"/>
</dbReference>
<feature type="compositionally biased region" description="Polar residues" evidence="8">
    <location>
        <begin position="42"/>
        <end position="57"/>
    </location>
</feature>
<dbReference type="Pfam" id="PF07714">
    <property type="entry name" value="PK_Tyr_Ser-Thr"/>
    <property type="match status" value="1"/>
</dbReference>
<feature type="signal peptide" evidence="10">
    <location>
        <begin position="1"/>
        <end position="29"/>
    </location>
</feature>
<protein>
    <recommendedName>
        <fullName evidence="11">Protein kinase domain-containing protein</fullName>
    </recommendedName>
</protein>
<feature type="chain" id="PRO_5017338348" description="Protein kinase domain-containing protein" evidence="10">
    <location>
        <begin position="30"/>
        <end position="892"/>
    </location>
</feature>
<evidence type="ECO:0000256" key="7">
    <source>
        <dbReference type="ARBA" id="ARBA00023136"/>
    </source>
</evidence>
<dbReference type="Proteomes" id="UP000265515">
    <property type="component" value="Unassembled WGS sequence"/>
</dbReference>
<dbReference type="InterPro" id="IPR000719">
    <property type="entry name" value="Prot_kinase_dom"/>
</dbReference>
<dbReference type="PROSITE" id="PS50011">
    <property type="entry name" value="PROTEIN_KINASE_DOM"/>
    <property type="match status" value="1"/>
</dbReference>
<evidence type="ECO:0000256" key="6">
    <source>
        <dbReference type="ARBA" id="ARBA00022989"/>
    </source>
</evidence>
<dbReference type="GO" id="GO:0005886">
    <property type="term" value="C:plasma membrane"/>
    <property type="evidence" value="ECO:0007669"/>
    <property type="project" value="UniProtKB-SubCell"/>
</dbReference>
<dbReference type="PANTHER" id="PTHR47982:SF70">
    <property type="entry name" value="PROTEIN KINASE SUPERFAMILY PROTEIN"/>
    <property type="match status" value="1"/>
</dbReference>
<dbReference type="GO" id="GO:0004672">
    <property type="term" value="F:protein kinase activity"/>
    <property type="evidence" value="ECO:0007669"/>
    <property type="project" value="InterPro"/>
</dbReference>
<accession>A0A388L212</accession>
<dbReference type="SUPFAM" id="SSF56112">
    <property type="entry name" value="Protein kinase-like (PK-like)"/>
    <property type="match status" value="1"/>
</dbReference>
<feature type="domain" description="Protein kinase" evidence="11">
    <location>
        <begin position="574"/>
        <end position="881"/>
    </location>
</feature>
<evidence type="ECO:0000313" key="13">
    <source>
        <dbReference type="Proteomes" id="UP000265515"/>
    </source>
</evidence>